<proteinExistence type="predicted"/>
<evidence type="ECO:0000313" key="2">
    <source>
        <dbReference type="EMBL" id="GAA0872204.1"/>
    </source>
</evidence>
<accession>A0ABN1MH63</accession>
<comment type="caution">
    <text evidence="2">The sequence shown here is derived from an EMBL/GenBank/DDBJ whole genome shotgun (WGS) entry which is preliminary data.</text>
</comment>
<sequence>MTQKFSVGDLVETLDDDIKGRVIASEDDKVTIETSDEFQLTFLPKELVKIATEELNISYQEIASAKAEKQVKKPKKVISFKPKEQQLSVLEIDLHIEKLVDRYKGMSNFDILNLQLDTAKRQLEFAIKKRLRKIVFIHGVGEGVLKSELETLFRRYDNIRFYEADHRVYGLGATEVYIPQQKT</sequence>
<evidence type="ECO:0000259" key="1">
    <source>
        <dbReference type="PROSITE" id="PS50828"/>
    </source>
</evidence>
<reference evidence="2 3" key="1">
    <citation type="journal article" date="2019" name="Int. J. Syst. Evol. Microbiol.">
        <title>The Global Catalogue of Microorganisms (GCM) 10K type strain sequencing project: providing services to taxonomists for standard genome sequencing and annotation.</title>
        <authorList>
            <consortium name="The Broad Institute Genomics Platform"/>
            <consortium name="The Broad Institute Genome Sequencing Center for Infectious Disease"/>
            <person name="Wu L."/>
            <person name="Ma J."/>
        </authorList>
    </citation>
    <scope>NUCLEOTIDE SEQUENCE [LARGE SCALE GENOMIC DNA]</scope>
    <source>
        <strain evidence="2 3">JCM 16082</strain>
    </source>
</reference>
<protein>
    <recommendedName>
        <fullName evidence="1">Smr domain-containing protein</fullName>
    </recommendedName>
</protein>
<organism evidence="2 3">
    <name type="scientific">Gangjinia marincola</name>
    <dbReference type="NCBI Taxonomy" id="578463"/>
    <lineage>
        <taxon>Bacteria</taxon>
        <taxon>Pseudomonadati</taxon>
        <taxon>Bacteroidota</taxon>
        <taxon>Flavobacteriia</taxon>
        <taxon>Flavobacteriales</taxon>
        <taxon>Flavobacteriaceae</taxon>
        <taxon>Gangjinia</taxon>
    </lineage>
</organism>
<name>A0ABN1MH63_9FLAO</name>
<keyword evidence="3" id="KW-1185">Reference proteome</keyword>
<feature type="domain" description="Smr" evidence="1">
    <location>
        <begin position="109"/>
        <end position="179"/>
    </location>
</feature>
<dbReference type="EMBL" id="BAAAFG010000014">
    <property type="protein sequence ID" value="GAA0872204.1"/>
    <property type="molecule type" value="Genomic_DNA"/>
</dbReference>
<evidence type="ECO:0000313" key="3">
    <source>
        <dbReference type="Proteomes" id="UP001500507"/>
    </source>
</evidence>
<gene>
    <name evidence="2" type="ORF">GCM10009117_13510</name>
</gene>
<dbReference type="InterPro" id="IPR036063">
    <property type="entry name" value="Smr_dom_sf"/>
</dbReference>
<dbReference type="PROSITE" id="PS50828">
    <property type="entry name" value="SMR"/>
    <property type="match status" value="1"/>
</dbReference>
<dbReference type="RefSeq" id="WP_343765124.1">
    <property type="nucleotide sequence ID" value="NZ_BAAAFG010000014.1"/>
</dbReference>
<dbReference type="Proteomes" id="UP001500507">
    <property type="component" value="Unassembled WGS sequence"/>
</dbReference>
<dbReference type="InterPro" id="IPR002625">
    <property type="entry name" value="Smr_dom"/>
</dbReference>
<dbReference type="Gene3D" id="3.30.1370.110">
    <property type="match status" value="1"/>
</dbReference>
<dbReference type="Pfam" id="PF01713">
    <property type="entry name" value="Smr"/>
    <property type="match status" value="1"/>
</dbReference>